<evidence type="ECO:0000313" key="9">
    <source>
        <dbReference type="EMBL" id="KAL0332693.1"/>
    </source>
</evidence>
<gene>
    <name evidence="9" type="ORF">Scaly_2170800</name>
</gene>
<feature type="region of interest" description="Disordered" evidence="6">
    <location>
        <begin position="146"/>
        <end position="224"/>
    </location>
</feature>
<keyword evidence="2" id="KW-0863">Zinc-finger</keyword>
<dbReference type="PROSITE" id="PS01359">
    <property type="entry name" value="ZF_PHD_1"/>
    <property type="match status" value="1"/>
</dbReference>
<feature type="compositionally biased region" description="Polar residues" evidence="6">
    <location>
        <begin position="401"/>
        <end position="417"/>
    </location>
</feature>
<keyword evidence="5" id="KW-0804">Transcription</keyword>
<dbReference type="InterPro" id="IPR019786">
    <property type="entry name" value="Zinc_finger_PHD-type_CS"/>
</dbReference>
<reference evidence="9" key="2">
    <citation type="journal article" date="2024" name="Plant">
        <title>Genomic evolution and insights into agronomic trait innovations of Sesamum species.</title>
        <authorList>
            <person name="Miao H."/>
            <person name="Wang L."/>
            <person name="Qu L."/>
            <person name="Liu H."/>
            <person name="Sun Y."/>
            <person name="Le M."/>
            <person name="Wang Q."/>
            <person name="Wei S."/>
            <person name="Zheng Y."/>
            <person name="Lin W."/>
            <person name="Duan Y."/>
            <person name="Cao H."/>
            <person name="Xiong S."/>
            <person name="Wang X."/>
            <person name="Wei L."/>
            <person name="Li C."/>
            <person name="Ma Q."/>
            <person name="Ju M."/>
            <person name="Zhao R."/>
            <person name="Li G."/>
            <person name="Mu C."/>
            <person name="Tian Q."/>
            <person name="Mei H."/>
            <person name="Zhang T."/>
            <person name="Gao T."/>
            <person name="Zhang H."/>
        </authorList>
    </citation>
    <scope>NUCLEOTIDE SEQUENCE</scope>
    <source>
        <strain evidence="9">KEN8</strain>
    </source>
</reference>
<dbReference type="InterPro" id="IPR013083">
    <property type="entry name" value="Znf_RING/FYVE/PHD"/>
</dbReference>
<feature type="chain" id="PRO_5043498077" description="AIPP2-like SPOC-like domain-containing protein" evidence="7">
    <location>
        <begin position="22"/>
        <end position="535"/>
    </location>
</feature>
<dbReference type="InterPro" id="IPR011011">
    <property type="entry name" value="Znf_FYVE_PHD"/>
</dbReference>
<organism evidence="9">
    <name type="scientific">Sesamum calycinum</name>
    <dbReference type="NCBI Taxonomy" id="2727403"/>
    <lineage>
        <taxon>Eukaryota</taxon>
        <taxon>Viridiplantae</taxon>
        <taxon>Streptophyta</taxon>
        <taxon>Embryophyta</taxon>
        <taxon>Tracheophyta</taxon>
        <taxon>Spermatophyta</taxon>
        <taxon>Magnoliopsida</taxon>
        <taxon>eudicotyledons</taxon>
        <taxon>Gunneridae</taxon>
        <taxon>Pentapetalae</taxon>
        <taxon>asterids</taxon>
        <taxon>lamiids</taxon>
        <taxon>Lamiales</taxon>
        <taxon>Pedaliaceae</taxon>
        <taxon>Sesamum</taxon>
    </lineage>
</organism>
<dbReference type="PANTHER" id="PTHR33304">
    <property type="match status" value="1"/>
</dbReference>
<evidence type="ECO:0000259" key="8">
    <source>
        <dbReference type="Pfam" id="PF23121"/>
    </source>
</evidence>
<dbReference type="GO" id="GO:0008270">
    <property type="term" value="F:zinc ion binding"/>
    <property type="evidence" value="ECO:0007669"/>
    <property type="project" value="UniProtKB-KW"/>
</dbReference>
<evidence type="ECO:0000256" key="3">
    <source>
        <dbReference type="ARBA" id="ARBA00022833"/>
    </source>
</evidence>
<protein>
    <recommendedName>
        <fullName evidence="8">AIPP2-like SPOC-like domain-containing protein</fullName>
    </recommendedName>
</protein>
<dbReference type="Gene3D" id="3.30.40.10">
    <property type="entry name" value="Zinc/RING finger domain, C3HC4 (zinc finger)"/>
    <property type="match status" value="1"/>
</dbReference>
<feature type="compositionally biased region" description="Basic and acidic residues" evidence="6">
    <location>
        <begin position="146"/>
        <end position="181"/>
    </location>
</feature>
<dbReference type="SUPFAM" id="SSF57903">
    <property type="entry name" value="FYVE/PHD zinc finger"/>
    <property type="match status" value="1"/>
</dbReference>
<comment type="caution">
    <text evidence="9">The sequence shown here is derived from an EMBL/GenBank/DDBJ whole genome shotgun (WGS) entry which is preliminary data.</text>
</comment>
<sequence>MVGHMVSAFCFLQSFLLRVHEVCIPQVNVCLTCGDKGESELLIYCRMCRDSAVHHYCMDNFSPDDDNINWWCWDCVLNDSKADPLRKSERISSKRQKVLKTRKYWKEKLNQNKRLVQTSNGINKIAQLTIDGQFPVLDPETQHLNERTADHDISEQKRTTPEIAGHSEGHNESVEMDDHTLAPKSTNTPHEEKNPNSSDETQKIEEDQKQKKIETANSQEEGKTINLEASSMATFDHCITSNVLYAKPSLELDDCLTAKPVMDPIWRGWFNIKEDSEISVEILAHLSNKACFKVSEAASALPPMIEIQLLDKRVAWPKSFRVSPPTVASIALYFFPACERDERLFDILLDELIERDLALKTLGDNVELLIFSSRELPLQNWRYKSKYFLWGVFKQKQRSHSSTETTSPIQQHSSTKHSPLPEPTVEANNKLLVYLESTDHLSPPSQPNQSPMSLSSSQASNMLPSKHSTPDSRSSPCIELNRLDKMVEQDHLLQKLCSHTIRDIHIGLALSTLKDCNNSPLCAQFLKPQKDVPMG</sequence>
<evidence type="ECO:0000256" key="4">
    <source>
        <dbReference type="ARBA" id="ARBA00023015"/>
    </source>
</evidence>
<reference evidence="9" key="1">
    <citation type="submission" date="2020-06" db="EMBL/GenBank/DDBJ databases">
        <authorList>
            <person name="Li T."/>
            <person name="Hu X."/>
            <person name="Zhang T."/>
            <person name="Song X."/>
            <person name="Zhang H."/>
            <person name="Dai N."/>
            <person name="Sheng W."/>
            <person name="Hou X."/>
            <person name="Wei L."/>
        </authorList>
    </citation>
    <scope>NUCLEOTIDE SEQUENCE</scope>
    <source>
        <strain evidence="9">KEN8</strain>
        <tissue evidence="9">Leaf</tissue>
    </source>
</reference>
<dbReference type="AlphaFoldDB" id="A0AAW2MQ66"/>
<keyword evidence="7" id="KW-0732">Signal</keyword>
<feature type="compositionally biased region" description="Basic and acidic residues" evidence="6">
    <location>
        <begin position="189"/>
        <end position="214"/>
    </location>
</feature>
<dbReference type="GO" id="GO:0034244">
    <property type="term" value="P:negative regulation of transcription elongation by RNA polymerase II"/>
    <property type="evidence" value="ECO:0007669"/>
    <property type="project" value="InterPro"/>
</dbReference>
<feature type="compositionally biased region" description="Low complexity" evidence="6">
    <location>
        <begin position="441"/>
        <end position="465"/>
    </location>
</feature>
<dbReference type="Pfam" id="PF23121">
    <property type="entry name" value="SPOC_AIPP2"/>
    <property type="match status" value="1"/>
</dbReference>
<keyword evidence="1" id="KW-0479">Metal-binding</keyword>
<name>A0AAW2MQ66_9LAMI</name>
<evidence type="ECO:0000256" key="7">
    <source>
        <dbReference type="SAM" id="SignalP"/>
    </source>
</evidence>
<evidence type="ECO:0000256" key="6">
    <source>
        <dbReference type="SAM" id="MobiDB-lite"/>
    </source>
</evidence>
<dbReference type="EMBL" id="JACGWM010000013">
    <property type="protein sequence ID" value="KAL0332693.1"/>
    <property type="molecule type" value="Genomic_DNA"/>
</dbReference>
<accession>A0AAW2MQ66</accession>
<evidence type="ECO:0000256" key="1">
    <source>
        <dbReference type="ARBA" id="ARBA00022723"/>
    </source>
</evidence>
<dbReference type="InterPro" id="IPR056280">
    <property type="entry name" value="AIPP2-like_SPOC"/>
</dbReference>
<evidence type="ECO:0000256" key="2">
    <source>
        <dbReference type="ARBA" id="ARBA00022771"/>
    </source>
</evidence>
<feature type="domain" description="AIPP2-like SPOC-like" evidence="8">
    <location>
        <begin position="266"/>
        <end position="393"/>
    </location>
</feature>
<dbReference type="GO" id="GO:0140566">
    <property type="term" value="F:histone reader activity"/>
    <property type="evidence" value="ECO:0007669"/>
    <property type="project" value="InterPro"/>
</dbReference>
<dbReference type="InterPro" id="IPR049914">
    <property type="entry name" value="PHD1-3/5-6"/>
</dbReference>
<keyword evidence="4" id="KW-0805">Transcription regulation</keyword>
<feature type="signal peptide" evidence="7">
    <location>
        <begin position="1"/>
        <end position="21"/>
    </location>
</feature>
<dbReference type="PANTHER" id="PTHR33304:SF49">
    <property type="entry name" value="OS12G0161500 PROTEIN"/>
    <property type="match status" value="1"/>
</dbReference>
<feature type="region of interest" description="Disordered" evidence="6">
    <location>
        <begin position="439"/>
        <end position="475"/>
    </location>
</feature>
<proteinExistence type="predicted"/>
<evidence type="ECO:0000256" key="5">
    <source>
        <dbReference type="ARBA" id="ARBA00023163"/>
    </source>
</evidence>
<feature type="region of interest" description="Disordered" evidence="6">
    <location>
        <begin position="401"/>
        <end position="422"/>
    </location>
</feature>
<keyword evidence="3" id="KW-0862">Zinc</keyword>